<dbReference type="InterPro" id="IPR003660">
    <property type="entry name" value="HAMP_dom"/>
</dbReference>
<organism evidence="14 15">
    <name type="scientific">Paramagnetospirillum marisnigri</name>
    <dbReference type="NCBI Taxonomy" id="1285242"/>
    <lineage>
        <taxon>Bacteria</taxon>
        <taxon>Pseudomonadati</taxon>
        <taxon>Pseudomonadota</taxon>
        <taxon>Alphaproteobacteria</taxon>
        <taxon>Rhodospirillales</taxon>
        <taxon>Magnetospirillaceae</taxon>
        <taxon>Paramagnetospirillum</taxon>
    </lineage>
</organism>
<feature type="domain" description="HAMP" evidence="13">
    <location>
        <begin position="179"/>
        <end position="236"/>
    </location>
</feature>
<dbReference type="SUPFAM" id="SSF47384">
    <property type="entry name" value="Homodimeric domain of signal transducing histidine kinase"/>
    <property type="match status" value="1"/>
</dbReference>
<keyword evidence="8 11" id="KW-1133">Transmembrane helix</keyword>
<dbReference type="SUPFAM" id="SSF55874">
    <property type="entry name" value="ATPase domain of HSP90 chaperone/DNA topoisomerase II/histidine kinase"/>
    <property type="match status" value="1"/>
</dbReference>
<feature type="transmembrane region" description="Helical" evidence="11">
    <location>
        <begin position="15"/>
        <end position="37"/>
    </location>
</feature>
<keyword evidence="10 11" id="KW-0472">Membrane</keyword>
<dbReference type="AlphaFoldDB" id="A0A178M7L1"/>
<comment type="subcellular location">
    <subcellularLocation>
        <location evidence="2">Membrane</location>
    </subcellularLocation>
</comment>
<dbReference type="InterPro" id="IPR036890">
    <property type="entry name" value="HATPase_C_sf"/>
</dbReference>
<dbReference type="Pfam" id="PF02518">
    <property type="entry name" value="HATPase_c"/>
    <property type="match status" value="1"/>
</dbReference>
<protein>
    <recommendedName>
        <fullName evidence="3">histidine kinase</fullName>
        <ecNumber evidence="3">2.7.13.3</ecNumber>
    </recommendedName>
</protein>
<dbReference type="GO" id="GO:0000155">
    <property type="term" value="F:phosphorelay sensor kinase activity"/>
    <property type="evidence" value="ECO:0007669"/>
    <property type="project" value="InterPro"/>
</dbReference>
<evidence type="ECO:0000313" key="14">
    <source>
        <dbReference type="EMBL" id="OAN44749.1"/>
    </source>
</evidence>
<sequence length="487" mass="53516">MTRIGTIGQGIGWRLLLAIVLFSSFVTLSLTALQLYLDYRSEIQDIRDRLSEIGKSYLGGLGGSLWSLDEEQIQLQIEGIKHLPDIQYVEVREVGRPHKRQLARSVGVRATEQVISHDFPVHYAPSRDRNDLLTIGVLHVEASLLGVYGRIADRAAAILISQGVKTFLVSAFILFIVHRLVTRHLVSISAFLRNYRLGAPVRPVELTRTPPNPPDELDDMTSAINSMSASLADSLGEREAALRRLRQQEAALDRAYRHFSTLETAAKLAHEIKQPLACVSTYVQGVQAQLRTGSLDQQELPGLMDRIGREVQRVRDIISTSQSRVAASGGENESLFLGDVLRDVLPLVRQTCDDAVVAAWLDVASPGPVVLGNRTSLQQVVVNLVRNACEAMADLPRHRRRLRLLLIDEPGPRISFTVQDSGLGFPRDIIQTGHALFSSSKPVGSGFGLPIAAAIMAAHGGGLEIANDENGGGRVTCWLPRLEKRRE</sequence>
<dbReference type="RefSeq" id="WP_068495586.1">
    <property type="nucleotide sequence ID" value="NZ_LWQT01000109.1"/>
</dbReference>
<dbReference type="InterPro" id="IPR004358">
    <property type="entry name" value="Sig_transdc_His_kin-like_C"/>
</dbReference>
<evidence type="ECO:0000256" key="11">
    <source>
        <dbReference type="SAM" id="Phobius"/>
    </source>
</evidence>
<dbReference type="CDD" id="cd00082">
    <property type="entry name" value="HisKA"/>
    <property type="match status" value="1"/>
</dbReference>
<evidence type="ECO:0000256" key="10">
    <source>
        <dbReference type="ARBA" id="ARBA00023136"/>
    </source>
</evidence>
<dbReference type="InterPro" id="IPR033414">
    <property type="entry name" value="Sensor_dom"/>
</dbReference>
<dbReference type="InterPro" id="IPR036097">
    <property type="entry name" value="HisK_dim/P_sf"/>
</dbReference>
<dbReference type="PANTHER" id="PTHR45436">
    <property type="entry name" value="SENSOR HISTIDINE KINASE YKOH"/>
    <property type="match status" value="1"/>
</dbReference>
<evidence type="ECO:0000259" key="12">
    <source>
        <dbReference type="PROSITE" id="PS50109"/>
    </source>
</evidence>
<keyword evidence="7" id="KW-0418">Kinase</keyword>
<dbReference type="PROSITE" id="PS50885">
    <property type="entry name" value="HAMP"/>
    <property type="match status" value="1"/>
</dbReference>
<evidence type="ECO:0000256" key="8">
    <source>
        <dbReference type="ARBA" id="ARBA00022989"/>
    </source>
</evidence>
<evidence type="ECO:0000256" key="6">
    <source>
        <dbReference type="ARBA" id="ARBA00022692"/>
    </source>
</evidence>
<dbReference type="EC" id="2.7.13.3" evidence="3"/>
<evidence type="ECO:0000256" key="2">
    <source>
        <dbReference type="ARBA" id="ARBA00004370"/>
    </source>
</evidence>
<dbReference type="PROSITE" id="PS50109">
    <property type="entry name" value="HIS_KIN"/>
    <property type="match status" value="1"/>
</dbReference>
<keyword evidence="9" id="KW-0902">Two-component regulatory system</keyword>
<name>A0A178M7L1_9PROT</name>
<keyword evidence="15" id="KW-1185">Reference proteome</keyword>
<dbReference type="PRINTS" id="PR00344">
    <property type="entry name" value="BCTRLSENSOR"/>
</dbReference>
<evidence type="ECO:0000256" key="9">
    <source>
        <dbReference type="ARBA" id="ARBA00023012"/>
    </source>
</evidence>
<evidence type="ECO:0000256" key="3">
    <source>
        <dbReference type="ARBA" id="ARBA00012438"/>
    </source>
</evidence>
<evidence type="ECO:0000259" key="13">
    <source>
        <dbReference type="PROSITE" id="PS50885"/>
    </source>
</evidence>
<dbReference type="InterPro" id="IPR050428">
    <property type="entry name" value="TCS_sensor_his_kinase"/>
</dbReference>
<evidence type="ECO:0000256" key="7">
    <source>
        <dbReference type="ARBA" id="ARBA00022777"/>
    </source>
</evidence>
<dbReference type="PANTHER" id="PTHR45436:SF5">
    <property type="entry name" value="SENSOR HISTIDINE KINASE TRCS"/>
    <property type="match status" value="1"/>
</dbReference>
<gene>
    <name evidence="14" type="ORF">A6A04_07985</name>
</gene>
<dbReference type="STRING" id="1285242.A6A04_07985"/>
<dbReference type="GO" id="GO:0005886">
    <property type="term" value="C:plasma membrane"/>
    <property type="evidence" value="ECO:0007669"/>
    <property type="project" value="TreeGrafter"/>
</dbReference>
<feature type="transmembrane region" description="Helical" evidence="11">
    <location>
        <begin position="155"/>
        <end position="177"/>
    </location>
</feature>
<feature type="domain" description="Histidine kinase" evidence="12">
    <location>
        <begin position="267"/>
        <end position="483"/>
    </location>
</feature>
<dbReference type="Proteomes" id="UP000078428">
    <property type="component" value="Unassembled WGS sequence"/>
</dbReference>
<dbReference type="InterPro" id="IPR003594">
    <property type="entry name" value="HATPase_dom"/>
</dbReference>
<dbReference type="InterPro" id="IPR005467">
    <property type="entry name" value="His_kinase_dom"/>
</dbReference>
<dbReference type="Pfam" id="PF17149">
    <property type="entry name" value="CHASE5"/>
    <property type="match status" value="1"/>
</dbReference>
<dbReference type="Gene3D" id="1.10.287.130">
    <property type="match status" value="1"/>
</dbReference>
<comment type="caution">
    <text evidence="14">The sequence shown here is derived from an EMBL/GenBank/DDBJ whole genome shotgun (WGS) entry which is preliminary data.</text>
</comment>
<proteinExistence type="predicted"/>
<dbReference type="EMBL" id="LWQT01000109">
    <property type="protein sequence ID" value="OAN44749.1"/>
    <property type="molecule type" value="Genomic_DNA"/>
</dbReference>
<keyword evidence="4" id="KW-0597">Phosphoprotein</keyword>
<dbReference type="OrthoDB" id="9760752at2"/>
<dbReference type="InterPro" id="IPR003661">
    <property type="entry name" value="HisK_dim/P_dom"/>
</dbReference>
<comment type="catalytic activity">
    <reaction evidence="1">
        <text>ATP + protein L-histidine = ADP + protein N-phospho-L-histidine.</text>
        <dbReference type="EC" id="2.7.13.3"/>
    </reaction>
</comment>
<reference evidence="14 15" key="1">
    <citation type="submission" date="2016-04" db="EMBL/GenBank/DDBJ databases">
        <title>Draft genome sequence of freshwater magnetotactic bacteria Magnetospirillum marisnigri SP-1 and Magnetospirillum moscoviense BB-1.</title>
        <authorList>
            <person name="Koziaeva V."/>
            <person name="Dziuba M.V."/>
            <person name="Ivanov T.M."/>
            <person name="Kuznetsov B."/>
            <person name="Grouzdev D.S."/>
        </authorList>
    </citation>
    <scope>NUCLEOTIDE SEQUENCE [LARGE SCALE GENOMIC DNA]</scope>
    <source>
        <strain evidence="14 15">SP-1</strain>
    </source>
</reference>
<dbReference type="Gene3D" id="3.30.565.10">
    <property type="entry name" value="Histidine kinase-like ATPase, C-terminal domain"/>
    <property type="match status" value="1"/>
</dbReference>
<dbReference type="SMART" id="SM00387">
    <property type="entry name" value="HATPase_c"/>
    <property type="match status" value="1"/>
</dbReference>
<evidence type="ECO:0000313" key="15">
    <source>
        <dbReference type="Proteomes" id="UP000078428"/>
    </source>
</evidence>
<keyword evidence="6 11" id="KW-0812">Transmembrane</keyword>
<keyword evidence="5" id="KW-0808">Transferase</keyword>
<accession>A0A178M7L1</accession>
<evidence type="ECO:0000256" key="4">
    <source>
        <dbReference type="ARBA" id="ARBA00022553"/>
    </source>
</evidence>
<evidence type="ECO:0000256" key="5">
    <source>
        <dbReference type="ARBA" id="ARBA00022679"/>
    </source>
</evidence>
<evidence type="ECO:0000256" key="1">
    <source>
        <dbReference type="ARBA" id="ARBA00000085"/>
    </source>
</evidence>